<feature type="compositionally biased region" description="Polar residues" evidence="9">
    <location>
        <begin position="409"/>
        <end position="436"/>
    </location>
</feature>
<feature type="compositionally biased region" description="Polar residues" evidence="9">
    <location>
        <begin position="259"/>
        <end position="279"/>
    </location>
</feature>
<feature type="compositionally biased region" description="Basic residues" evidence="9">
    <location>
        <begin position="437"/>
        <end position="448"/>
    </location>
</feature>
<comment type="similarity">
    <text evidence="7">Belongs to the plant Proton pump-interactor protein family.</text>
</comment>
<name>A0AA38CRK6_TAXCH</name>
<evidence type="ECO:0000256" key="4">
    <source>
        <dbReference type="ARBA" id="ARBA00022989"/>
    </source>
</evidence>
<keyword evidence="11" id="KW-1185">Reference proteome</keyword>
<evidence type="ECO:0000256" key="3">
    <source>
        <dbReference type="ARBA" id="ARBA00022692"/>
    </source>
</evidence>
<feature type="compositionally biased region" description="Basic and acidic residues" evidence="9">
    <location>
        <begin position="368"/>
        <end position="381"/>
    </location>
</feature>
<proteinExistence type="inferred from homology"/>
<evidence type="ECO:0000256" key="2">
    <source>
        <dbReference type="ARBA" id="ARBA00022475"/>
    </source>
</evidence>
<evidence type="ECO:0000256" key="5">
    <source>
        <dbReference type="ARBA" id="ARBA00023054"/>
    </source>
</evidence>
<accession>A0AA38CRK6</accession>
<feature type="compositionally biased region" description="Basic and acidic residues" evidence="9">
    <location>
        <begin position="341"/>
        <end position="361"/>
    </location>
</feature>
<dbReference type="AlphaFoldDB" id="A0AA38CRK6"/>
<evidence type="ECO:0000313" key="10">
    <source>
        <dbReference type="EMBL" id="KAH9302707.1"/>
    </source>
</evidence>
<feature type="region of interest" description="Disordered" evidence="9">
    <location>
        <begin position="409"/>
        <end position="458"/>
    </location>
</feature>
<reference evidence="10 11" key="1">
    <citation type="journal article" date="2021" name="Nat. Plants">
        <title>The Taxus genome provides insights into paclitaxel biosynthesis.</title>
        <authorList>
            <person name="Xiong X."/>
            <person name="Gou J."/>
            <person name="Liao Q."/>
            <person name="Li Y."/>
            <person name="Zhou Q."/>
            <person name="Bi G."/>
            <person name="Li C."/>
            <person name="Du R."/>
            <person name="Wang X."/>
            <person name="Sun T."/>
            <person name="Guo L."/>
            <person name="Liang H."/>
            <person name="Lu P."/>
            <person name="Wu Y."/>
            <person name="Zhang Z."/>
            <person name="Ro D.K."/>
            <person name="Shang Y."/>
            <person name="Huang S."/>
            <person name="Yan J."/>
        </authorList>
    </citation>
    <scope>NUCLEOTIDE SEQUENCE [LARGE SCALE GENOMIC DNA]</scope>
    <source>
        <strain evidence="10">Ta-2019</strain>
    </source>
</reference>
<feature type="region of interest" description="Disordered" evidence="9">
    <location>
        <begin position="341"/>
        <end position="393"/>
    </location>
</feature>
<keyword evidence="3" id="KW-0812">Transmembrane</keyword>
<dbReference type="GO" id="GO:0005886">
    <property type="term" value="C:plasma membrane"/>
    <property type="evidence" value="ECO:0007669"/>
    <property type="project" value="UniProtKB-SubCell"/>
</dbReference>
<evidence type="ECO:0000313" key="11">
    <source>
        <dbReference type="Proteomes" id="UP000824469"/>
    </source>
</evidence>
<keyword evidence="5 8" id="KW-0175">Coiled coil</keyword>
<feature type="compositionally biased region" description="Low complexity" evidence="9">
    <location>
        <begin position="237"/>
        <end position="249"/>
    </location>
</feature>
<dbReference type="Proteomes" id="UP000824469">
    <property type="component" value="Unassembled WGS sequence"/>
</dbReference>
<keyword evidence="4" id="KW-1133">Transmembrane helix</keyword>
<feature type="region of interest" description="Disordered" evidence="9">
    <location>
        <begin position="211"/>
        <end position="324"/>
    </location>
</feature>
<dbReference type="EMBL" id="JAHRHJ020000009">
    <property type="protein sequence ID" value="KAH9302707.1"/>
    <property type="molecule type" value="Genomic_DNA"/>
</dbReference>
<comment type="caution">
    <text evidence="10">The sequence shown here is derived from an EMBL/GenBank/DDBJ whole genome shotgun (WGS) entry which is preliminary data.</text>
</comment>
<keyword evidence="6" id="KW-0472">Membrane</keyword>
<gene>
    <name evidence="10" type="ORF">KI387_014290</name>
</gene>
<evidence type="ECO:0000256" key="7">
    <source>
        <dbReference type="ARBA" id="ARBA00038080"/>
    </source>
</evidence>
<feature type="coiled-coil region" evidence="8">
    <location>
        <begin position="82"/>
        <end position="163"/>
    </location>
</feature>
<evidence type="ECO:0000256" key="6">
    <source>
        <dbReference type="ARBA" id="ARBA00023136"/>
    </source>
</evidence>
<dbReference type="PANTHER" id="PTHR32219">
    <property type="entry name" value="RNA-BINDING PROTEIN YLMH-RELATED"/>
    <property type="match status" value="1"/>
</dbReference>
<feature type="non-terminal residue" evidence="10">
    <location>
        <position position="1"/>
    </location>
</feature>
<protein>
    <submittedName>
        <fullName evidence="10">Uncharacterized protein</fullName>
    </submittedName>
</protein>
<dbReference type="PANTHER" id="PTHR32219:SF3">
    <property type="entry name" value="CALPONIN-LIKE DOMAIN PROTEIN"/>
    <property type="match status" value="1"/>
</dbReference>
<organism evidence="10 11">
    <name type="scientific">Taxus chinensis</name>
    <name type="common">Chinese yew</name>
    <name type="synonym">Taxus wallichiana var. chinensis</name>
    <dbReference type="NCBI Taxonomy" id="29808"/>
    <lineage>
        <taxon>Eukaryota</taxon>
        <taxon>Viridiplantae</taxon>
        <taxon>Streptophyta</taxon>
        <taxon>Embryophyta</taxon>
        <taxon>Tracheophyta</taxon>
        <taxon>Spermatophyta</taxon>
        <taxon>Pinopsida</taxon>
        <taxon>Pinidae</taxon>
        <taxon>Conifers II</taxon>
        <taxon>Cupressales</taxon>
        <taxon>Taxaceae</taxon>
        <taxon>Taxus</taxon>
    </lineage>
</organism>
<evidence type="ECO:0000256" key="1">
    <source>
        <dbReference type="ARBA" id="ARBA00004162"/>
    </source>
</evidence>
<evidence type="ECO:0000256" key="9">
    <source>
        <dbReference type="SAM" id="MobiDB-lite"/>
    </source>
</evidence>
<dbReference type="OMA" id="NAGFHHN"/>
<sequence>MEPVQLTLNKIRNASSVGDFDDKICQIEYRIAHESMPLREEKQLLRDMKQLRISRDELCAILGSDSELQEAFDNIDTIQGRSQLLGQELDSLKRQAFQAEKNTQAIEKDFEALNHALRQLQAQWSAADDVRQDAYEALRVLKKQEYDRNNEFYQNKADIQEAKQYALARERDALDKLCSKQVDRIIEMWVKNSDFRNAYMKDNERSTLRRLETLDGRSLGPDEEPPLPTNYGDELDSSLLSQGKPSSSGIRPEKEDKSITTLKQSNVVESKPKGQQSPSKEVAVPHKDSAGKSKKSKKESVDMFPKIESFEVSSELVKDKEDDLAKKAEEAAKMREARRLDEIRKAKEAEERKRRLAERANAKAVARAQKESERKEKERQKKANKKAAAAAMTAATSINNDIASSEIQNDASQDLKSSTIVEVKQSTSTTPKSAASQRKKSVSQKAKPKSIFPAAAKK</sequence>
<keyword evidence="2" id="KW-1003">Cell membrane</keyword>
<dbReference type="InterPro" id="IPR055282">
    <property type="entry name" value="PPI1-4"/>
</dbReference>
<evidence type="ECO:0000256" key="8">
    <source>
        <dbReference type="SAM" id="Coils"/>
    </source>
</evidence>
<comment type="subcellular location">
    <subcellularLocation>
        <location evidence="1">Cell membrane</location>
        <topology evidence="1">Single-pass membrane protein</topology>
    </subcellularLocation>
</comment>